<name>A0A4Y7QFU8_9AGAM</name>
<evidence type="ECO:0000256" key="2">
    <source>
        <dbReference type="SAM" id="Phobius"/>
    </source>
</evidence>
<organism evidence="3 4">
    <name type="scientific">Rickenella mellea</name>
    <dbReference type="NCBI Taxonomy" id="50990"/>
    <lineage>
        <taxon>Eukaryota</taxon>
        <taxon>Fungi</taxon>
        <taxon>Dikarya</taxon>
        <taxon>Basidiomycota</taxon>
        <taxon>Agaricomycotina</taxon>
        <taxon>Agaricomycetes</taxon>
        <taxon>Hymenochaetales</taxon>
        <taxon>Rickenellaceae</taxon>
        <taxon>Rickenella</taxon>
    </lineage>
</organism>
<evidence type="ECO:0000313" key="3">
    <source>
        <dbReference type="EMBL" id="TDL25740.1"/>
    </source>
</evidence>
<keyword evidence="2" id="KW-0812">Transmembrane</keyword>
<dbReference type="AlphaFoldDB" id="A0A4Y7QFU8"/>
<dbReference type="EMBL" id="ML170163">
    <property type="protein sequence ID" value="TDL25740.1"/>
    <property type="molecule type" value="Genomic_DNA"/>
</dbReference>
<feature type="region of interest" description="Disordered" evidence="1">
    <location>
        <begin position="20"/>
        <end position="58"/>
    </location>
</feature>
<sequence>MSVSTGLVLTTGGIDVTCPGRQSFPGSSTATSTSMSSTSYSSLSPSPSGTSLPNTGPVKMTRNSNAAVIAGGVAGGITLLLAAFLAVGCLRKKPRAHVSQKVDLEGPSGETGSLLYPTSYASGQSVDRDARSSTRGNSEGFFNGRGRAALNIEVTSPALIHSPPLTNPYGSTSFDSDTASDQGLVYNADRPFSPQYRDEGSSRSRLLVANTDRDPSSSSRASSAYRKTEPPQQEEVIVLRHRDAGPALEELPPAYGEQSNGNR</sequence>
<feature type="compositionally biased region" description="Polar residues" evidence="1">
    <location>
        <begin position="168"/>
        <end position="181"/>
    </location>
</feature>
<dbReference type="Proteomes" id="UP000294933">
    <property type="component" value="Unassembled WGS sequence"/>
</dbReference>
<gene>
    <name evidence="3" type="ORF">BD410DRAFT_606511</name>
</gene>
<proteinExistence type="predicted"/>
<keyword evidence="2" id="KW-1133">Transmembrane helix</keyword>
<evidence type="ECO:0000256" key="1">
    <source>
        <dbReference type="SAM" id="MobiDB-lite"/>
    </source>
</evidence>
<protein>
    <submittedName>
        <fullName evidence="3">Uncharacterized protein</fullName>
    </submittedName>
</protein>
<reference evidence="3 4" key="1">
    <citation type="submission" date="2018-06" db="EMBL/GenBank/DDBJ databases">
        <title>A transcriptomic atlas of mushroom development highlights an independent origin of complex multicellularity.</title>
        <authorList>
            <consortium name="DOE Joint Genome Institute"/>
            <person name="Krizsan K."/>
            <person name="Almasi E."/>
            <person name="Merenyi Z."/>
            <person name="Sahu N."/>
            <person name="Viragh M."/>
            <person name="Koszo T."/>
            <person name="Mondo S."/>
            <person name="Kiss B."/>
            <person name="Balint B."/>
            <person name="Kues U."/>
            <person name="Barry K."/>
            <person name="Hegedus J.C."/>
            <person name="Henrissat B."/>
            <person name="Johnson J."/>
            <person name="Lipzen A."/>
            <person name="Ohm R."/>
            <person name="Nagy I."/>
            <person name="Pangilinan J."/>
            <person name="Yan J."/>
            <person name="Xiong Y."/>
            <person name="Grigoriev I.V."/>
            <person name="Hibbett D.S."/>
            <person name="Nagy L.G."/>
        </authorList>
    </citation>
    <scope>NUCLEOTIDE SEQUENCE [LARGE SCALE GENOMIC DNA]</scope>
    <source>
        <strain evidence="3 4">SZMC22713</strain>
    </source>
</reference>
<accession>A0A4Y7QFU8</accession>
<keyword evidence="4" id="KW-1185">Reference proteome</keyword>
<feature type="transmembrane region" description="Helical" evidence="2">
    <location>
        <begin position="66"/>
        <end position="90"/>
    </location>
</feature>
<dbReference type="VEuPathDB" id="FungiDB:BD410DRAFT_606511"/>
<feature type="region of interest" description="Disordered" evidence="1">
    <location>
        <begin position="96"/>
        <end position="142"/>
    </location>
</feature>
<keyword evidence="2" id="KW-0472">Membrane</keyword>
<feature type="compositionally biased region" description="Low complexity" evidence="1">
    <location>
        <begin position="25"/>
        <end position="57"/>
    </location>
</feature>
<evidence type="ECO:0000313" key="4">
    <source>
        <dbReference type="Proteomes" id="UP000294933"/>
    </source>
</evidence>
<feature type="region of interest" description="Disordered" evidence="1">
    <location>
        <begin position="160"/>
        <end position="263"/>
    </location>
</feature>